<gene>
    <name evidence="1" type="ORF">CLUP02_08637</name>
</gene>
<dbReference type="RefSeq" id="XP_049144766.1">
    <property type="nucleotide sequence ID" value="XM_049287623.1"/>
</dbReference>
<organism evidence="1 2">
    <name type="scientific">Colletotrichum lupini</name>
    <dbReference type="NCBI Taxonomy" id="145971"/>
    <lineage>
        <taxon>Eukaryota</taxon>
        <taxon>Fungi</taxon>
        <taxon>Dikarya</taxon>
        <taxon>Ascomycota</taxon>
        <taxon>Pezizomycotina</taxon>
        <taxon>Sordariomycetes</taxon>
        <taxon>Hypocreomycetidae</taxon>
        <taxon>Glomerellales</taxon>
        <taxon>Glomerellaceae</taxon>
        <taxon>Colletotrichum</taxon>
        <taxon>Colletotrichum acutatum species complex</taxon>
    </lineage>
</organism>
<name>A0A9Q8ST62_9PEZI</name>
<keyword evidence="2" id="KW-1185">Reference proteome</keyword>
<dbReference type="EMBL" id="CP019476">
    <property type="protein sequence ID" value="UQC83144.1"/>
    <property type="molecule type" value="Genomic_DNA"/>
</dbReference>
<evidence type="ECO:0000313" key="1">
    <source>
        <dbReference type="EMBL" id="UQC83144.1"/>
    </source>
</evidence>
<dbReference type="KEGG" id="clup:CLUP02_08637"/>
<protein>
    <submittedName>
        <fullName evidence="1">Uncharacterized protein</fullName>
    </submittedName>
</protein>
<proteinExistence type="predicted"/>
<reference evidence="1" key="1">
    <citation type="journal article" date="2021" name="Mol. Plant Microbe Interact.">
        <title>Complete Genome Sequence of the Plant-Pathogenic Fungus Colletotrichum lupini.</title>
        <authorList>
            <person name="Baroncelli R."/>
            <person name="Pensec F."/>
            <person name="Da Lio D."/>
            <person name="Boufleur T."/>
            <person name="Vicente I."/>
            <person name="Sarrocco S."/>
            <person name="Picot A."/>
            <person name="Baraldi E."/>
            <person name="Sukno S."/>
            <person name="Thon M."/>
            <person name="Le Floch G."/>
        </authorList>
    </citation>
    <scope>NUCLEOTIDE SEQUENCE</scope>
    <source>
        <strain evidence="1">IMI 504893</strain>
    </source>
</reference>
<evidence type="ECO:0000313" key="2">
    <source>
        <dbReference type="Proteomes" id="UP000830671"/>
    </source>
</evidence>
<dbReference type="AlphaFoldDB" id="A0A9Q8ST62"/>
<dbReference type="Proteomes" id="UP000830671">
    <property type="component" value="Chromosome 4"/>
</dbReference>
<accession>A0A9Q8ST62</accession>
<dbReference type="GeneID" id="73342633"/>
<sequence length="261" mass="28842">MSTAYATHQGQLCCNSLWYETKMFENNGEKPSTAPFVVHVAPTLTPVTCRLMSTVQVDPGPPAAQCSCSPAETFSQATTTEAPLVKESKLPVVFVSEIVLEIVPWMFSILDPLYLCRFQNGHEGEANWAVKFKLELHSQKFKVILVFRDSVPIKSRHFMVGSAAFEMLVPLLDESDVRRLGPANGFWFTDDGGVQVLQEMSNYTIFAAQAEEAHRSCNMISNETDTVIHRQSSPPPLSGFPLPKGGGEERCCVGLRIPETT</sequence>